<evidence type="ECO:0000259" key="1">
    <source>
        <dbReference type="Pfam" id="PF13116"/>
    </source>
</evidence>
<dbReference type="InterPro" id="IPR025263">
    <property type="entry name" value="YhdP_central"/>
</dbReference>
<dbReference type="NCBIfam" id="TIGR02099">
    <property type="entry name" value="YhdP family protein"/>
    <property type="match status" value="1"/>
</dbReference>
<dbReference type="InterPro" id="IPR011836">
    <property type="entry name" value="YhdP"/>
</dbReference>
<sequence>MRRLPGILLTTSATLVVIVALVISGLRLALPQLSRFQDQLVGKVEAVTGVPIELSQVSASWKTFGPIMEVRGLQVTLPEAKWRVQRITMALDVWQSLLHFRWQFRDLTFYNLQLDLNTPLGGEANKGNGIKPGRVSDIFLRQVDHFDLRNSRITFPTPSGSRAEFDIPQLTWLNSRNRHRAEGQLSLSSFNGQHGVVQLRMDLNDSNGLLNNGKIYMQADDIDMKPWFSRWLRNNTGLESANFSLAAWLTVHNGDIYAGDALLKTGSATWKTGDDEHRLDVDNLTLHGSRQGNGWQVGTQQLNLKTDGVAWPKGRLEALYLPENNDFLGPSQGEELRIRGANLQLERLGPVIPTFSFLTPAILERWQDLKPAGNVDRLALDIPIKQPDHTRFDASWHDVSWQRWELLPGINHFSGSLKGSVAGGQLAVNLKDSVLAYGEMFRAPLEIGAATGTFNWTNTKDGWALSGKDVDVQANALWAKGDFRYDQPVKGEPWLNILAGIRLYDAGQAWRYFPEPLMGKHLVDYLSGAIQAGQVDNATLTFNGNPHDFPFKKNEGQFEVWVPLRHSTFEFQPGWPALTNLDIDLDFLNDGLFMKAANTKLGNVDGNNVVANIPDYLKEKLFIDADLRGQGKDIGDYFMDTPLHDSLGSALQELQIGGEVNGRLHLDIPLDGEMVRASGGVTLKDNSLLIKPLDSTISHLSGQFSYDNGNLQSNRLTGEWFGQPVNVMFSTQELADDFKVQVGLDANWQLAKIPGLPAAVASKISGGTPWKCDVNITLPHKGTPTYTVDVNADLKDVSSHLPDPLSKKAGHAMPLVVNVKGDLHSFNLEGVLAGKDRFNSRWLLGKQLKLDRASWQANAKKTPPLPADSSLTLNLPPLDGENWLGLLSPDKATQSTRGAKGASSKLSGFSFPHLITLTTPALTLGGQVWNDLALTSVQGRQGMEIIAKGKEIDGQLNMNDNGPWLANLKYVYFNPQWTVDDVTSSGQPGGNPFATSKISFANWPALQLRCEACWFLGQNFRRVNADLTPQGDQLMLRNGLIDTGVARLNVQGDWKQNAQGENTGLKGKLTGKNIEQAMSFFGVTTPLKGAPFDINFDLHWKSVPWKPDISTLNGTLKNTLGKGEIADVGTGRAGQLLRLVSFDALLRKLRLDFSDTFGQGFYFDSIKSTAWIKDGVLHTDDLLVDGLEADIAITGQVNFVNQRLDLEAVIAPEISATVGVATAFVINPVVGVAVFAASKVLAPLWNKISLIRYQISGTIADPHINEILRKPVEHPKAAAAQ</sequence>
<dbReference type="EMBL" id="JAFMOW010000067">
    <property type="protein sequence ID" value="MBU9857802.1"/>
    <property type="molecule type" value="Genomic_DNA"/>
</dbReference>
<dbReference type="PANTHER" id="PTHR38690:SF1">
    <property type="entry name" value="PROTEASE"/>
    <property type="match status" value="1"/>
</dbReference>
<name>A0ABS6M0C3_9GAMM</name>
<dbReference type="RefSeq" id="WP_217174845.1">
    <property type="nucleotide sequence ID" value="NZ_JAFMOW010000067.1"/>
</dbReference>
<accession>A0ABS6M0C3</accession>
<gene>
    <name evidence="2" type="primary">yhdP</name>
    <name evidence="2" type="ORF">J1778_21245</name>
</gene>
<protein>
    <submittedName>
        <fullName evidence="2">AsmA2 domain-containing protein YhdP</fullName>
    </submittedName>
</protein>
<proteinExistence type="predicted"/>
<dbReference type="Pfam" id="PF13116">
    <property type="entry name" value="YhdP"/>
    <property type="match status" value="1"/>
</dbReference>
<reference evidence="2 3" key="1">
    <citation type="submission" date="2021-03" db="EMBL/GenBank/DDBJ databases">
        <title>Five novel Rahnella species.</title>
        <authorList>
            <person name="Brady C."/>
            <person name="Asselin J."/>
            <person name="Beer S."/>
            <person name="Bruberg M.B."/>
            <person name="Crampton B."/>
            <person name="Venter S."/>
            <person name="Arnold D."/>
            <person name="Denman S."/>
        </authorList>
    </citation>
    <scope>NUCLEOTIDE SEQUENCE [LARGE SCALE GENOMIC DNA]</scope>
    <source>
        <strain evidence="2 3">H11b</strain>
    </source>
</reference>
<evidence type="ECO:0000313" key="2">
    <source>
        <dbReference type="EMBL" id="MBU9857802.1"/>
    </source>
</evidence>
<evidence type="ECO:0000313" key="3">
    <source>
        <dbReference type="Proteomes" id="UP000734343"/>
    </source>
</evidence>
<feature type="domain" description="YhdP central" evidence="1">
    <location>
        <begin position="1"/>
        <end position="1264"/>
    </location>
</feature>
<organism evidence="2 3">
    <name type="scientific">Rahnella bonaserana</name>
    <dbReference type="NCBI Taxonomy" id="2816248"/>
    <lineage>
        <taxon>Bacteria</taxon>
        <taxon>Pseudomonadati</taxon>
        <taxon>Pseudomonadota</taxon>
        <taxon>Gammaproteobacteria</taxon>
        <taxon>Enterobacterales</taxon>
        <taxon>Yersiniaceae</taxon>
        <taxon>Rahnella</taxon>
    </lineage>
</organism>
<dbReference type="Proteomes" id="UP000734343">
    <property type="component" value="Unassembled WGS sequence"/>
</dbReference>
<dbReference type="NCBIfam" id="NF008148">
    <property type="entry name" value="PRK10899.1"/>
    <property type="match status" value="1"/>
</dbReference>
<comment type="caution">
    <text evidence="2">The sequence shown here is derived from an EMBL/GenBank/DDBJ whole genome shotgun (WGS) entry which is preliminary data.</text>
</comment>
<keyword evidence="3" id="KW-1185">Reference proteome</keyword>
<dbReference type="PANTHER" id="PTHR38690">
    <property type="entry name" value="PROTEASE-RELATED"/>
    <property type="match status" value="1"/>
</dbReference>